<accession>A0ABS3I4Z2</accession>
<reference evidence="2 3" key="1">
    <citation type="submission" date="2021-03" db="EMBL/GenBank/DDBJ databases">
        <authorList>
            <person name="Xin L."/>
        </authorList>
    </citation>
    <scope>NUCLEOTIDE SEQUENCE [LARGE SCALE GENOMIC DNA]</scope>
    <source>
        <strain evidence="2 3">XHU 5031</strain>
    </source>
</reference>
<reference evidence="3" key="2">
    <citation type="submission" date="2023-07" db="EMBL/GenBank/DDBJ databases">
        <title>Myceligenerans salitolerans sp. nov., a halotolerant actinomycete isolated from a salt lake in Xinjiang, China.</title>
        <authorList>
            <person name="Guan T."/>
        </authorList>
    </citation>
    <scope>NUCLEOTIDE SEQUENCE [LARGE SCALE GENOMIC DNA]</scope>
    <source>
        <strain evidence="3">XHU 5031</strain>
    </source>
</reference>
<protein>
    <submittedName>
        <fullName evidence="2">Uncharacterized protein</fullName>
    </submittedName>
</protein>
<feature type="non-terminal residue" evidence="2">
    <location>
        <position position="1"/>
    </location>
</feature>
<feature type="compositionally biased region" description="Polar residues" evidence="1">
    <location>
        <begin position="66"/>
        <end position="78"/>
    </location>
</feature>
<comment type="caution">
    <text evidence="2">The sequence shown here is derived from an EMBL/GenBank/DDBJ whole genome shotgun (WGS) entry which is preliminary data.</text>
</comment>
<organism evidence="2 3">
    <name type="scientific">Myceligenerans salitolerans</name>
    <dbReference type="NCBI Taxonomy" id="1230528"/>
    <lineage>
        <taxon>Bacteria</taxon>
        <taxon>Bacillati</taxon>
        <taxon>Actinomycetota</taxon>
        <taxon>Actinomycetes</taxon>
        <taxon>Micrococcales</taxon>
        <taxon>Promicromonosporaceae</taxon>
        <taxon>Myceligenerans</taxon>
    </lineage>
</organism>
<feature type="region of interest" description="Disordered" evidence="1">
    <location>
        <begin position="1"/>
        <end position="92"/>
    </location>
</feature>
<proteinExistence type="predicted"/>
<name>A0ABS3I4Z2_9MICO</name>
<feature type="compositionally biased region" description="Polar residues" evidence="1">
    <location>
        <begin position="38"/>
        <end position="56"/>
    </location>
</feature>
<sequence length="92" mass="9403">PARPTTNSVDAPVKLNPPTSAGNDAVNVADPVAGDVGRTTTLYVPDTGTGSTLNTSDELDEKAESTRSPSGPNTSTYRVPTDTPDDARVSSS</sequence>
<dbReference type="Proteomes" id="UP000664617">
    <property type="component" value="Unassembled WGS sequence"/>
</dbReference>
<feature type="non-terminal residue" evidence="2">
    <location>
        <position position="92"/>
    </location>
</feature>
<evidence type="ECO:0000313" key="3">
    <source>
        <dbReference type="Proteomes" id="UP000664617"/>
    </source>
</evidence>
<evidence type="ECO:0000313" key="2">
    <source>
        <dbReference type="EMBL" id="MBO0607681.1"/>
    </source>
</evidence>
<dbReference type="RefSeq" id="WP_207273614.1">
    <property type="nucleotide sequence ID" value="NZ_JAFMPK010000010.1"/>
</dbReference>
<evidence type="ECO:0000256" key="1">
    <source>
        <dbReference type="SAM" id="MobiDB-lite"/>
    </source>
</evidence>
<keyword evidence="3" id="KW-1185">Reference proteome</keyword>
<dbReference type="EMBL" id="JAFMPK010000010">
    <property type="protein sequence ID" value="MBO0607681.1"/>
    <property type="molecule type" value="Genomic_DNA"/>
</dbReference>
<gene>
    <name evidence="2" type="ORF">J0911_01395</name>
</gene>